<accession>A0A1D9Q6N1</accession>
<dbReference type="AlphaFoldDB" id="A0A1D9Q6N1"/>
<reference evidence="2" key="1">
    <citation type="journal article" date="2017" name="Genome Biol. Evol.">
        <title>The complete genome sequence of the phytopathogenic fungus Sclerotinia sclerotiorum reveals insights into the genome architecture of broad host range pathogens.</title>
        <authorList>
            <person name="Derbyshire M."/>
            <person name="Denton-Giles M."/>
            <person name="Hegedus D."/>
            <person name="Seifbarghy S."/>
            <person name="Rollins J."/>
            <person name="van Kan J."/>
            <person name="Seidl M.F."/>
            <person name="Faino L."/>
            <person name="Mbengue M."/>
            <person name="Navaud O."/>
            <person name="Raffaele S."/>
            <person name="Hammond-Kosack K."/>
            <person name="Heard S."/>
            <person name="Oliver R."/>
        </authorList>
    </citation>
    <scope>NUCLEOTIDE SEQUENCE [LARGE SCALE GENOMIC DNA]</scope>
    <source>
        <strain evidence="2">ATCC 18683 / 1980 / Ss-1</strain>
    </source>
</reference>
<sequence>MEALYALVQRETMDKSEILKAGKDRWCVSWAKAPISHAPADILDLFRSSLEIL</sequence>
<name>A0A1D9Q6N1_SCLS1</name>
<organism evidence="1 2">
    <name type="scientific">Sclerotinia sclerotiorum (strain ATCC 18683 / 1980 / Ss-1)</name>
    <name type="common">White mold</name>
    <name type="synonym">Whetzelinia sclerotiorum</name>
    <dbReference type="NCBI Taxonomy" id="665079"/>
    <lineage>
        <taxon>Eukaryota</taxon>
        <taxon>Fungi</taxon>
        <taxon>Dikarya</taxon>
        <taxon>Ascomycota</taxon>
        <taxon>Pezizomycotina</taxon>
        <taxon>Leotiomycetes</taxon>
        <taxon>Helotiales</taxon>
        <taxon>Sclerotiniaceae</taxon>
        <taxon>Sclerotinia</taxon>
    </lineage>
</organism>
<gene>
    <name evidence="1" type="ORF">sscle_06g053190</name>
</gene>
<evidence type="ECO:0000313" key="2">
    <source>
        <dbReference type="Proteomes" id="UP000177798"/>
    </source>
</evidence>
<proteinExistence type="predicted"/>
<dbReference type="VEuPathDB" id="FungiDB:sscle_06g053190"/>
<protein>
    <submittedName>
        <fullName evidence="1">Uncharacterized protein</fullName>
    </submittedName>
</protein>
<dbReference type="Proteomes" id="UP000177798">
    <property type="component" value="Chromosome 6"/>
</dbReference>
<evidence type="ECO:0000313" key="1">
    <source>
        <dbReference type="EMBL" id="APA10549.1"/>
    </source>
</evidence>
<dbReference type="EMBL" id="CP017819">
    <property type="protein sequence ID" value="APA10549.1"/>
    <property type="molecule type" value="Genomic_DNA"/>
</dbReference>